<feature type="region of interest" description="Disordered" evidence="1">
    <location>
        <begin position="56"/>
        <end position="134"/>
    </location>
</feature>
<feature type="compositionally biased region" description="Basic and acidic residues" evidence="1">
    <location>
        <begin position="97"/>
        <end position="111"/>
    </location>
</feature>
<feature type="compositionally biased region" description="Basic and acidic residues" evidence="1">
    <location>
        <begin position="118"/>
        <end position="134"/>
    </location>
</feature>
<dbReference type="AlphaFoldDB" id="A0AAV2S1J7"/>
<feature type="compositionally biased region" description="Basic and acidic residues" evidence="1">
    <location>
        <begin position="56"/>
        <end position="67"/>
    </location>
</feature>
<evidence type="ECO:0000313" key="3">
    <source>
        <dbReference type="Proteomes" id="UP001497623"/>
    </source>
</evidence>
<dbReference type="Proteomes" id="UP001497623">
    <property type="component" value="Unassembled WGS sequence"/>
</dbReference>
<sequence>MSTPITPLEGEGNRGFQKWVRLPLDDLPLIRPPRHHMLAHITGGLVKLYEVVKKNQEEEGNKQKDNEPQNTQENEQNGENKSTEKDISNVHTTNNDLNKKDEDEGIEMKENEDGENVDMDKSENIENENEKEVG</sequence>
<feature type="non-terminal residue" evidence="2">
    <location>
        <position position="134"/>
    </location>
</feature>
<reference evidence="2 3" key="1">
    <citation type="submission" date="2024-05" db="EMBL/GenBank/DDBJ databases">
        <authorList>
            <person name="Wallberg A."/>
        </authorList>
    </citation>
    <scope>NUCLEOTIDE SEQUENCE [LARGE SCALE GENOMIC DNA]</scope>
</reference>
<feature type="compositionally biased region" description="Low complexity" evidence="1">
    <location>
        <begin position="68"/>
        <end position="80"/>
    </location>
</feature>
<protein>
    <submittedName>
        <fullName evidence="2">Uncharacterized protein</fullName>
    </submittedName>
</protein>
<gene>
    <name evidence="2" type="ORF">MNOR_LOCUS30960</name>
</gene>
<comment type="caution">
    <text evidence="2">The sequence shown here is derived from an EMBL/GenBank/DDBJ whole genome shotgun (WGS) entry which is preliminary data.</text>
</comment>
<dbReference type="EMBL" id="CAXKWB010038861">
    <property type="protein sequence ID" value="CAL4152477.1"/>
    <property type="molecule type" value="Genomic_DNA"/>
</dbReference>
<name>A0AAV2S1J7_MEGNR</name>
<accession>A0AAV2S1J7</accession>
<evidence type="ECO:0000313" key="2">
    <source>
        <dbReference type="EMBL" id="CAL4152477.1"/>
    </source>
</evidence>
<proteinExistence type="predicted"/>
<keyword evidence="3" id="KW-1185">Reference proteome</keyword>
<organism evidence="2 3">
    <name type="scientific">Meganyctiphanes norvegica</name>
    <name type="common">Northern krill</name>
    <name type="synonym">Thysanopoda norvegica</name>
    <dbReference type="NCBI Taxonomy" id="48144"/>
    <lineage>
        <taxon>Eukaryota</taxon>
        <taxon>Metazoa</taxon>
        <taxon>Ecdysozoa</taxon>
        <taxon>Arthropoda</taxon>
        <taxon>Crustacea</taxon>
        <taxon>Multicrustacea</taxon>
        <taxon>Malacostraca</taxon>
        <taxon>Eumalacostraca</taxon>
        <taxon>Eucarida</taxon>
        <taxon>Euphausiacea</taxon>
        <taxon>Euphausiidae</taxon>
        <taxon>Meganyctiphanes</taxon>
    </lineage>
</organism>
<evidence type="ECO:0000256" key="1">
    <source>
        <dbReference type="SAM" id="MobiDB-lite"/>
    </source>
</evidence>